<feature type="repeat" description="Solcar" evidence="10">
    <location>
        <begin position="1"/>
        <end position="90"/>
    </location>
</feature>
<reference evidence="12" key="1">
    <citation type="submission" date="2020-11" db="EMBL/GenBank/DDBJ databases">
        <authorList>
            <person name="Tran Van P."/>
        </authorList>
    </citation>
    <scope>NUCLEOTIDE SEQUENCE</scope>
</reference>
<feature type="repeat" description="Solcar" evidence="10">
    <location>
        <begin position="344"/>
        <end position="435"/>
    </location>
</feature>
<keyword evidence="9 10" id="KW-0472">Membrane</keyword>
<evidence type="ECO:0008006" key="13">
    <source>
        <dbReference type="Google" id="ProtNLM"/>
    </source>
</evidence>
<keyword evidence="7" id="KW-1133">Transmembrane helix</keyword>
<dbReference type="PROSITE" id="PS50920">
    <property type="entry name" value="SOLCAR"/>
    <property type="match status" value="4"/>
</dbReference>
<evidence type="ECO:0000256" key="11">
    <source>
        <dbReference type="RuleBase" id="RU000488"/>
    </source>
</evidence>
<dbReference type="EMBL" id="OB796111">
    <property type="protein sequence ID" value="CAD7433068.1"/>
    <property type="molecule type" value="Genomic_DNA"/>
</dbReference>
<dbReference type="Gene3D" id="1.50.40.10">
    <property type="entry name" value="Mitochondrial carrier domain"/>
    <property type="match status" value="2"/>
</dbReference>
<evidence type="ECO:0000256" key="4">
    <source>
        <dbReference type="ARBA" id="ARBA00022692"/>
    </source>
</evidence>
<keyword evidence="8" id="KW-0496">Mitochondrion</keyword>
<proteinExistence type="inferred from homology"/>
<evidence type="ECO:0000256" key="8">
    <source>
        <dbReference type="ARBA" id="ARBA00023128"/>
    </source>
</evidence>
<organism evidence="12">
    <name type="scientific">Timema monikensis</name>
    <dbReference type="NCBI Taxonomy" id="170555"/>
    <lineage>
        <taxon>Eukaryota</taxon>
        <taxon>Metazoa</taxon>
        <taxon>Ecdysozoa</taxon>
        <taxon>Arthropoda</taxon>
        <taxon>Hexapoda</taxon>
        <taxon>Insecta</taxon>
        <taxon>Pterygota</taxon>
        <taxon>Neoptera</taxon>
        <taxon>Polyneoptera</taxon>
        <taxon>Phasmatodea</taxon>
        <taxon>Timematodea</taxon>
        <taxon>Timematoidea</taxon>
        <taxon>Timematidae</taxon>
        <taxon>Timema</taxon>
    </lineage>
</organism>
<protein>
    <recommendedName>
        <fullName evidence="13">Solute carrier family 25 member 35</fullName>
    </recommendedName>
</protein>
<evidence type="ECO:0000256" key="5">
    <source>
        <dbReference type="ARBA" id="ARBA00022737"/>
    </source>
</evidence>
<evidence type="ECO:0000256" key="7">
    <source>
        <dbReference type="ARBA" id="ARBA00022989"/>
    </source>
</evidence>
<evidence type="ECO:0000256" key="2">
    <source>
        <dbReference type="ARBA" id="ARBA00006375"/>
    </source>
</evidence>
<evidence type="ECO:0000256" key="1">
    <source>
        <dbReference type="ARBA" id="ARBA00004448"/>
    </source>
</evidence>
<gene>
    <name evidence="12" type="ORF">TMSB3V08_LOCUS9757</name>
</gene>
<name>A0A7R9EHJ0_9NEOP</name>
<feature type="repeat" description="Solcar" evidence="10">
    <location>
        <begin position="139"/>
        <end position="228"/>
    </location>
</feature>
<evidence type="ECO:0000313" key="12">
    <source>
        <dbReference type="EMBL" id="CAD7433068.1"/>
    </source>
</evidence>
<dbReference type="InterPro" id="IPR051508">
    <property type="entry name" value="Mito_Carrier_Antiporter"/>
</dbReference>
<dbReference type="InterPro" id="IPR023395">
    <property type="entry name" value="MCP_dom_sf"/>
</dbReference>
<dbReference type="AlphaFoldDB" id="A0A7R9EHJ0"/>
<comment type="subcellular location">
    <subcellularLocation>
        <location evidence="1">Mitochondrion inner membrane</location>
        <topology evidence="1">Multi-pass membrane protein</topology>
    </subcellularLocation>
</comment>
<keyword evidence="3 11" id="KW-0813">Transport</keyword>
<keyword evidence="5" id="KW-0677">Repeat</keyword>
<dbReference type="InterPro" id="IPR018108">
    <property type="entry name" value="MCP_transmembrane"/>
</dbReference>
<evidence type="ECO:0000256" key="9">
    <source>
        <dbReference type="ARBA" id="ARBA00023136"/>
    </source>
</evidence>
<dbReference type="PANTHER" id="PTHR45928">
    <property type="entry name" value="RE38146P"/>
    <property type="match status" value="1"/>
</dbReference>
<keyword evidence="4 10" id="KW-0812">Transmembrane</keyword>
<dbReference type="PANTHER" id="PTHR45928:SF1">
    <property type="entry name" value="RE38146P"/>
    <property type="match status" value="1"/>
</dbReference>
<comment type="similarity">
    <text evidence="2 11">Belongs to the mitochondrial carrier (TC 2.A.29) family.</text>
</comment>
<accession>A0A7R9EHJ0</accession>
<sequence>MEFLTGGLAAVGAGFFTNPLEVIKTRLQLQGELQARGLYTVHYKNFFHAFYAVAKADGVMALQKGLVPALWYQLYLNGVRLGIYQFAENRGWSLNDKGEVSLMKSTAVAVVAGCTGGYIGSPFYLKMSDQEDYFFTAVTDFLLGGVAAVGAGIVSNPLEVVKTRLQLQGELKARGLYTVHYRNFFHAFYVVVKADGLLALHKGLVPGLWYQFLANGTRLGIYKWVDDRGWMTNERGQVSLLKAIGVSMLASYLGRFIASPFFMVSRVKTHLQAQAAKSVAVGHQHAHSGMTRAFLNIYKEHGVPGLWRGVIGAMPRSAVGSASQLVSFSTCKEVLDGYQVFREKPLLNSFVSSMVGGVFISVFMTPFDVVMTRMYNQGVDSEGKGHLYKNVTDCFIKIWHSEGLYGFYKGFVPSYARLGPHTVLCFMFWDFLKKLEEDYFHKKE</sequence>
<keyword evidence="6" id="KW-0999">Mitochondrion inner membrane</keyword>
<evidence type="ECO:0000256" key="3">
    <source>
        <dbReference type="ARBA" id="ARBA00022448"/>
    </source>
</evidence>
<evidence type="ECO:0000256" key="6">
    <source>
        <dbReference type="ARBA" id="ARBA00022792"/>
    </source>
</evidence>
<dbReference type="GO" id="GO:0005743">
    <property type="term" value="C:mitochondrial inner membrane"/>
    <property type="evidence" value="ECO:0007669"/>
    <property type="project" value="UniProtKB-SubCell"/>
</dbReference>
<feature type="repeat" description="Solcar" evidence="10">
    <location>
        <begin position="246"/>
        <end position="334"/>
    </location>
</feature>
<dbReference type="SUPFAM" id="SSF103506">
    <property type="entry name" value="Mitochondrial carrier"/>
    <property type="match status" value="2"/>
</dbReference>
<evidence type="ECO:0000256" key="10">
    <source>
        <dbReference type="PROSITE-ProRule" id="PRU00282"/>
    </source>
</evidence>
<dbReference type="Pfam" id="PF00153">
    <property type="entry name" value="Mito_carr"/>
    <property type="match status" value="4"/>
</dbReference>